<keyword evidence="2" id="KW-1185">Reference proteome</keyword>
<dbReference type="AlphaFoldDB" id="A0A183HQ22"/>
<gene>
    <name evidence="1" type="ORF">OFLC_LOCUS9583</name>
</gene>
<reference evidence="3" key="1">
    <citation type="submission" date="2016-06" db="UniProtKB">
        <authorList>
            <consortium name="WormBaseParasite"/>
        </authorList>
    </citation>
    <scope>IDENTIFICATION</scope>
</reference>
<evidence type="ECO:0000313" key="2">
    <source>
        <dbReference type="Proteomes" id="UP000267606"/>
    </source>
</evidence>
<reference evidence="1 2" key="2">
    <citation type="submission" date="2018-11" db="EMBL/GenBank/DDBJ databases">
        <authorList>
            <consortium name="Pathogen Informatics"/>
        </authorList>
    </citation>
    <scope>NUCLEOTIDE SEQUENCE [LARGE SCALE GENOMIC DNA]</scope>
</reference>
<dbReference type="Proteomes" id="UP000267606">
    <property type="component" value="Unassembled WGS sequence"/>
</dbReference>
<organism evidence="3">
    <name type="scientific">Onchocerca flexuosa</name>
    <dbReference type="NCBI Taxonomy" id="387005"/>
    <lineage>
        <taxon>Eukaryota</taxon>
        <taxon>Metazoa</taxon>
        <taxon>Ecdysozoa</taxon>
        <taxon>Nematoda</taxon>
        <taxon>Chromadorea</taxon>
        <taxon>Rhabditida</taxon>
        <taxon>Spirurina</taxon>
        <taxon>Spiruromorpha</taxon>
        <taxon>Filarioidea</taxon>
        <taxon>Onchocercidae</taxon>
        <taxon>Onchocerca</taxon>
    </lineage>
</organism>
<dbReference type="WBParaSite" id="OFLC_0000958301-mRNA-1">
    <property type="protein sequence ID" value="OFLC_0000958301-mRNA-1"/>
    <property type="gene ID" value="OFLC_0000958301"/>
</dbReference>
<protein>
    <submittedName>
        <fullName evidence="1 3">Uncharacterized protein</fullName>
    </submittedName>
</protein>
<evidence type="ECO:0000313" key="1">
    <source>
        <dbReference type="EMBL" id="VDO61649.1"/>
    </source>
</evidence>
<accession>A0A183HQ22</accession>
<proteinExistence type="predicted"/>
<dbReference type="EMBL" id="UZAJ01011906">
    <property type="protein sequence ID" value="VDO61649.1"/>
    <property type="molecule type" value="Genomic_DNA"/>
</dbReference>
<name>A0A183HQ22_9BILA</name>
<sequence length="112" mass="12644">MKHEVAQILLIDDAQNGILLDRALMTKKWVAVKTTSKFEINSSLGVYCVTPDILQYYNVIVSFCVILDESISLPPKSRNNSWEALCDPLCEFTALRNPHLHIIPASNISRRS</sequence>
<evidence type="ECO:0000313" key="3">
    <source>
        <dbReference type="WBParaSite" id="OFLC_0000958301-mRNA-1"/>
    </source>
</evidence>